<organism evidence="2">
    <name type="scientific">Hirudo medicinalis</name>
    <name type="common">Medicinal leech</name>
    <dbReference type="NCBI Taxonomy" id="6421"/>
    <lineage>
        <taxon>Eukaryota</taxon>
        <taxon>Metazoa</taxon>
        <taxon>Spiralia</taxon>
        <taxon>Lophotrochozoa</taxon>
        <taxon>Annelida</taxon>
        <taxon>Clitellata</taxon>
        <taxon>Hirudinea</taxon>
        <taxon>Hirudinida</taxon>
        <taxon>Hirudiniformes</taxon>
        <taxon>Hirudinidae</taxon>
        <taxon>Hirudo</taxon>
    </lineage>
</organism>
<dbReference type="SMART" id="SM00262">
    <property type="entry name" value="GEL"/>
    <property type="match status" value="1"/>
</dbReference>
<sequence>MEGGADSGFRKVKPTEYKPRLLHFSGLKQHVTVREVPLHPDRVLSGDVFILDLGLILYQWNGSLSTHSGCLSGENEEVEDEVDQPIVTVLTKVSDAAGHLKSTIIKEGNVTKTDLDSKDVFIVDTGTNCFVWIGSDSSPQEKQNGIGYAHMHLMKTSHPLVPMHVVKEGQFSKAFQTALAA</sequence>
<dbReference type="PANTHER" id="PTHR11977:SF130">
    <property type="entry name" value="SEVERIN"/>
    <property type="match status" value="1"/>
</dbReference>
<name>B3V3X1_HIRME</name>
<dbReference type="SUPFAM" id="SSF55753">
    <property type="entry name" value="Actin depolymerizing proteins"/>
    <property type="match status" value="1"/>
</dbReference>
<dbReference type="AlphaFoldDB" id="B3V3X1"/>
<dbReference type="SUPFAM" id="SSF82754">
    <property type="entry name" value="C-terminal, gelsolin-like domain of Sec23/24"/>
    <property type="match status" value="1"/>
</dbReference>
<dbReference type="InterPro" id="IPR036180">
    <property type="entry name" value="Gelsolin-like_dom_sf"/>
</dbReference>
<dbReference type="PANTHER" id="PTHR11977">
    <property type="entry name" value="VILLIN"/>
    <property type="match status" value="1"/>
</dbReference>
<protein>
    <submittedName>
        <fullName evidence="2">Gelsolin</fullName>
    </submittedName>
</protein>
<dbReference type="CDD" id="cd11292">
    <property type="entry name" value="gelsolin_S3_like"/>
    <property type="match status" value="1"/>
</dbReference>
<dbReference type="GO" id="GO:0051015">
    <property type="term" value="F:actin filament binding"/>
    <property type="evidence" value="ECO:0007669"/>
    <property type="project" value="InterPro"/>
</dbReference>
<feature type="domain" description="Gelsolin-like" evidence="1">
    <location>
        <begin position="33"/>
        <end position="65"/>
    </location>
</feature>
<evidence type="ECO:0000259" key="1">
    <source>
        <dbReference type="Pfam" id="PF00626"/>
    </source>
</evidence>
<dbReference type="InterPro" id="IPR029006">
    <property type="entry name" value="ADF-H/Gelsolin-like_dom_sf"/>
</dbReference>
<dbReference type="GO" id="GO:0008154">
    <property type="term" value="P:actin polymerization or depolymerization"/>
    <property type="evidence" value="ECO:0007669"/>
    <property type="project" value="TreeGrafter"/>
</dbReference>
<dbReference type="EMBL" id="EU675623">
    <property type="protein sequence ID" value="ACE75734.1"/>
    <property type="molecule type" value="mRNA"/>
</dbReference>
<dbReference type="GO" id="GO:0015629">
    <property type="term" value="C:actin cytoskeleton"/>
    <property type="evidence" value="ECO:0007669"/>
    <property type="project" value="TreeGrafter"/>
</dbReference>
<feature type="non-terminal residue" evidence="2">
    <location>
        <position position="1"/>
    </location>
</feature>
<reference evidence="2" key="1">
    <citation type="journal article" date="2008" name="Dev. Biol.">
        <title>The receptor phosphatase HmLAR2 collaborates with focal adhesion proteins in filopodial tips to control growth cone morphology.</title>
        <authorList>
            <person name="Baker M.W."/>
            <person name="Peterson S.M."/>
            <person name="Macagno E.R."/>
        </authorList>
    </citation>
    <scope>NUCLEOTIDE SEQUENCE</scope>
</reference>
<feature type="domain" description="Gelsolin-like" evidence="1">
    <location>
        <begin position="107"/>
        <end position="173"/>
    </location>
</feature>
<proteinExistence type="evidence at transcript level"/>
<dbReference type="InterPro" id="IPR007123">
    <property type="entry name" value="Gelsolin-like_dom"/>
</dbReference>
<dbReference type="InterPro" id="IPR007122">
    <property type="entry name" value="Villin/Gelsolin"/>
</dbReference>
<dbReference type="GO" id="GO:0005737">
    <property type="term" value="C:cytoplasm"/>
    <property type="evidence" value="ECO:0007669"/>
    <property type="project" value="TreeGrafter"/>
</dbReference>
<dbReference type="Gene3D" id="3.40.20.10">
    <property type="entry name" value="Severin"/>
    <property type="match status" value="2"/>
</dbReference>
<accession>B3V3X1</accession>
<evidence type="ECO:0000313" key="2">
    <source>
        <dbReference type="EMBL" id="ACE75734.1"/>
    </source>
</evidence>
<dbReference type="Pfam" id="PF00626">
    <property type="entry name" value="Gelsolin"/>
    <property type="match status" value="2"/>
</dbReference>